<sequence length="981" mass="111064">MDSEQSFPPRDVVKCCDSVCDYSLGACTKTVKRKFNEEGNLMLLLSRGSSDSSSTAKLLVENQCAALLEDLSSQRKIVKDLHLELEEERNAAASAANETMSMILRLQREKAEIQMEARQFKGFAEEKMTHDQEKLKVLEELLYEKDQAIEALSYEVEAYKDSLLSCGITEAEMQDQVLGFEAYPCEYTLKCSVDDENPSGPDGDVEVVEKVMVGQSPRWPYYDPNSPLEAAKEIKGTFSADSPMSCSSDRVYTIDSVHVGVSEVKIDNEPSKISKEKLKGDHWNSPRYQEPVVMTQHGVNEPDIEKLYTRLQALEADRESLRHTIVSMRTDKAQLVLLKEIAQHLSKETVTTKRRNLVSKMPSFKAFCVVTVFKEPDRRASLDCCIRVTDNGRESFHRKGFPFPDCEFVSHAEKGLVKLDLSKRTRRKVSVDWTNYSSLNVETIALDVIAPSPWKIFGCQNGLRLFKEAKDWDSRGKHWDDHPAVMAVGVIDGTSEDIFNTLMSLDPLRSEWDFCFYKGSVVEHLDGHTDIINVQLYSDWLPWGMNRRDLLLRRYWRREEDGTYGGGYVVTPVSKGKQSLVKHMVAIDWRSWNLYMRPSSSRSITIRVVERLAALREMFKAKQGQGFAEFVSGEFLETKPCLSKVNIRPLITEAKRVDLELVKADEMEKPSSARHSLMDLNDVSDEFFDVPEPSEFDSLIDNSPFSQGHSQLKIPSPAGIVKKLQDLANNKKGYMDLQEVGMDDKSTFFYGATLQKDPNFTMPCSWATADPSTFLIRGENYLKDRQKVKANDTLMQMIGADWISSDKREDNLGGRIGGLVQEYAAKDGPEFFFIVNMQVPGSAMYSLALYYMLKTPLEEHPLLESFVNGDDAYRNSRFKLIPHISKGSWIVKQSVGKKACLVGQALEVRYTRGKNYLELDVDVGSSTVARGVTNLVLGYLTNLVIEMAFLIQANTENELPELLLGTCRLNYLDVSKSVQER</sequence>
<dbReference type="CDD" id="cd00177">
    <property type="entry name" value="START"/>
    <property type="match status" value="1"/>
</dbReference>
<proteinExistence type="predicted"/>
<evidence type="ECO:0008006" key="10">
    <source>
        <dbReference type="Google" id="ProtNLM"/>
    </source>
</evidence>
<reference evidence="8 9" key="2">
    <citation type="journal article" date="2018" name="Hortic Res">
        <title>Improved Brassica rapa reference genome by single-molecule sequencing and chromosome conformation capture technologies.</title>
        <authorList>
            <person name="Zhang L."/>
            <person name="Cai X."/>
            <person name="Wu J."/>
            <person name="Liu M."/>
            <person name="Grob S."/>
            <person name="Cheng F."/>
            <person name="Liang J."/>
            <person name="Cai C."/>
            <person name="Liu Z."/>
            <person name="Liu B."/>
            <person name="Wang F."/>
            <person name="Li S."/>
            <person name="Liu F."/>
            <person name="Li X."/>
            <person name="Cheng L."/>
            <person name="Yang W."/>
            <person name="Li M.H."/>
            <person name="Grossniklaus U."/>
            <person name="Zheng H."/>
            <person name="Wang X."/>
        </authorList>
    </citation>
    <scope>NUCLEOTIDE SEQUENCE [LARGE SCALE GENOMIC DNA]</scope>
    <source>
        <strain evidence="8 9">cv. Chiifu-401-42</strain>
    </source>
</reference>
<protein>
    <recommendedName>
        <fullName evidence="10">START domain-containing protein</fullName>
    </recommendedName>
</protein>
<evidence type="ECO:0000259" key="7">
    <source>
        <dbReference type="PROSITE" id="PS51775"/>
    </source>
</evidence>
<dbReference type="Proteomes" id="UP000011750">
    <property type="component" value="Chromosome A07"/>
</dbReference>
<dbReference type="InterPro" id="IPR009769">
    <property type="entry name" value="EDR2_C"/>
</dbReference>
<dbReference type="STRING" id="51351.M4CG60"/>
<feature type="domain" description="START" evidence="6">
    <location>
        <begin position="433"/>
        <end position="574"/>
    </location>
</feature>
<evidence type="ECO:0000256" key="1">
    <source>
        <dbReference type="ARBA" id="ARBA00004370"/>
    </source>
</evidence>
<dbReference type="InParanoid" id="M4CG60"/>
<dbReference type="PANTHER" id="PTHR12136">
    <property type="entry name" value="ENHANCED DISEASE RESISTANCE-RELATED"/>
    <property type="match status" value="1"/>
</dbReference>
<dbReference type="Pfam" id="PF07059">
    <property type="entry name" value="EDR2_C"/>
    <property type="match status" value="1"/>
</dbReference>
<feature type="domain" description="GTD-binding" evidence="7">
    <location>
        <begin position="62"/>
        <end position="160"/>
    </location>
</feature>
<dbReference type="InterPro" id="IPR002913">
    <property type="entry name" value="START_lipid-bd_dom"/>
</dbReference>
<dbReference type="Pfam" id="PF01852">
    <property type="entry name" value="START"/>
    <property type="match status" value="1"/>
</dbReference>
<evidence type="ECO:0000256" key="4">
    <source>
        <dbReference type="ARBA" id="ARBA00023136"/>
    </source>
</evidence>
<dbReference type="PROSITE" id="PS51775">
    <property type="entry name" value="GTD_BINDING"/>
    <property type="match status" value="1"/>
</dbReference>
<keyword evidence="2" id="KW-0812">Transmembrane</keyword>
<evidence type="ECO:0000256" key="3">
    <source>
        <dbReference type="ARBA" id="ARBA00022989"/>
    </source>
</evidence>
<dbReference type="EnsemblPlants" id="Bra003193.1">
    <property type="protein sequence ID" value="Bra003193.1-P"/>
    <property type="gene ID" value="Bra003193"/>
</dbReference>
<accession>M4CG60</accession>
<keyword evidence="3" id="KW-1133">Transmembrane helix</keyword>
<dbReference type="SUPFAM" id="SSF55961">
    <property type="entry name" value="Bet v1-like"/>
    <property type="match status" value="1"/>
</dbReference>
<reference evidence="8" key="3">
    <citation type="submission" date="2023-03" db="UniProtKB">
        <authorList>
            <consortium name="EnsemblPlants"/>
        </authorList>
    </citation>
    <scope>IDENTIFICATION</scope>
    <source>
        <strain evidence="8">cv. Chiifu-401-42</strain>
    </source>
</reference>
<dbReference type="HOGENOM" id="CLU_303555_0_0_1"/>
<dbReference type="InterPro" id="IPR023393">
    <property type="entry name" value="START-like_dom_sf"/>
</dbReference>
<feature type="coiled-coil region" evidence="5">
    <location>
        <begin position="304"/>
        <end position="331"/>
    </location>
</feature>
<dbReference type="PROSITE" id="PS50848">
    <property type="entry name" value="START"/>
    <property type="match status" value="1"/>
</dbReference>
<reference evidence="8 9" key="1">
    <citation type="journal article" date="2011" name="Nat. Genet.">
        <title>The genome of the mesopolyploid crop species Brassica rapa.</title>
        <authorList>
            <consortium name="Brassica rapa Genome Sequencing Project Consortium"/>
            <person name="Wang X."/>
            <person name="Wang H."/>
            <person name="Wang J."/>
            <person name="Sun R."/>
            <person name="Wu J."/>
            <person name="Liu S."/>
            <person name="Bai Y."/>
            <person name="Mun J.H."/>
            <person name="Bancroft I."/>
            <person name="Cheng F."/>
            <person name="Huang S."/>
            <person name="Li X."/>
            <person name="Hua W."/>
            <person name="Wang J."/>
            <person name="Wang X."/>
            <person name="Freeling M."/>
            <person name="Pires J.C."/>
            <person name="Paterson A.H."/>
            <person name="Chalhoub B."/>
            <person name="Wang B."/>
            <person name="Hayward A."/>
            <person name="Sharpe A.G."/>
            <person name="Park B.S."/>
            <person name="Weisshaar B."/>
            <person name="Liu B."/>
            <person name="Li B."/>
            <person name="Liu B."/>
            <person name="Tong C."/>
            <person name="Song C."/>
            <person name="Duran C."/>
            <person name="Peng C."/>
            <person name="Geng C."/>
            <person name="Koh C."/>
            <person name="Lin C."/>
            <person name="Edwards D."/>
            <person name="Mu D."/>
            <person name="Shen D."/>
            <person name="Soumpourou E."/>
            <person name="Li F."/>
            <person name="Fraser F."/>
            <person name="Conant G."/>
            <person name="Lassalle G."/>
            <person name="King G.J."/>
            <person name="Bonnema G."/>
            <person name="Tang H."/>
            <person name="Wang H."/>
            <person name="Belcram H."/>
            <person name="Zhou H."/>
            <person name="Hirakawa H."/>
            <person name="Abe H."/>
            <person name="Guo H."/>
            <person name="Wang H."/>
            <person name="Jin H."/>
            <person name="Parkin I.A."/>
            <person name="Batley J."/>
            <person name="Kim J.S."/>
            <person name="Just J."/>
            <person name="Li J."/>
            <person name="Xu J."/>
            <person name="Deng J."/>
            <person name="Kim J.A."/>
            <person name="Li J."/>
            <person name="Yu J."/>
            <person name="Meng J."/>
            <person name="Wang J."/>
            <person name="Min J."/>
            <person name="Poulain J."/>
            <person name="Wang J."/>
            <person name="Hatakeyama K."/>
            <person name="Wu K."/>
            <person name="Wang L."/>
            <person name="Fang L."/>
            <person name="Trick M."/>
            <person name="Links M.G."/>
            <person name="Zhao M."/>
            <person name="Jin M."/>
            <person name="Ramchiary N."/>
            <person name="Drou N."/>
            <person name="Berkman P.J."/>
            <person name="Cai Q."/>
            <person name="Huang Q."/>
            <person name="Li R."/>
            <person name="Tabata S."/>
            <person name="Cheng S."/>
            <person name="Zhang S."/>
            <person name="Zhang S."/>
            <person name="Huang S."/>
            <person name="Sato S."/>
            <person name="Sun S."/>
            <person name="Kwon S.J."/>
            <person name="Choi S.R."/>
            <person name="Lee T.H."/>
            <person name="Fan W."/>
            <person name="Zhao X."/>
            <person name="Tan X."/>
            <person name="Xu X."/>
            <person name="Wang Y."/>
            <person name="Qiu Y."/>
            <person name="Yin Y."/>
            <person name="Li Y."/>
            <person name="Du Y."/>
            <person name="Liao Y."/>
            <person name="Lim Y."/>
            <person name="Narusaka Y."/>
            <person name="Wang Y."/>
            <person name="Wang Z."/>
            <person name="Li Z."/>
            <person name="Wang Z."/>
            <person name="Xiong Z."/>
            <person name="Zhang Z."/>
        </authorList>
    </citation>
    <scope>NUCLEOTIDE SEQUENCE [LARGE SCALE GENOMIC DNA]</scope>
    <source>
        <strain evidence="8 9">cv. Chiifu-401-42</strain>
    </source>
</reference>
<feature type="coiled-coil region" evidence="5">
    <location>
        <begin position="68"/>
        <end position="98"/>
    </location>
</feature>
<evidence type="ECO:0000256" key="5">
    <source>
        <dbReference type="SAM" id="Coils"/>
    </source>
</evidence>
<keyword evidence="4" id="KW-0472">Membrane</keyword>
<organism evidence="8 9">
    <name type="scientific">Brassica campestris</name>
    <name type="common">Field mustard</name>
    <dbReference type="NCBI Taxonomy" id="3711"/>
    <lineage>
        <taxon>Eukaryota</taxon>
        <taxon>Viridiplantae</taxon>
        <taxon>Streptophyta</taxon>
        <taxon>Embryophyta</taxon>
        <taxon>Tracheophyta</taxon>
        <taxon>Spermatophyta</taxon>
        <taxon>Magnoliopsida</taxon>
        <taxon>eudicotyledons</taxon>
        <taxon>Gunneridae</taxon>
        <taxon>Pentapetalae</taxon>
        <taxon>rosids</taxon>
        <taxon>malvids</taxon>
        <taxon>Brassicales</taxon>
        <taxon>Brassicaceae</taxon>
        <taxon>Brassiceae</taxon>
        <taxon>Brassica</taxon>
    </lineage>
</organism>
<keyword evidence="9" id="KW-1185">Reference proteome</keyword>
<evidence type="ECO:0000313" key="9">
    <source>
        <dbReference type="Proteomes" id="UP000011750"/>
    </source>
</evidence>
<evidence type="ECO:0000256" key="2">
    <source>
        <dbReference type="ARBA" id="ARBA00022692"/>
    </source>
</evidence>
<dbReference type="PANTHER" id="PTHR12136:SF113">
    <property type="entry name" value="START DOMAIN-CONTAINING PROTEIN"/>
    <property type="match status" value="1"/>
</dbReference>
<keyword evidence="5" id="KW-0175">Coiled coil</keyword>
<evidence type="ECO:0000313" key="8">
    <source>
        <dbReference type="EnsemblPlants" id="Bra003193.1-P"/>
    </source>
</evidence>
<dbReference type="Pfam" id="PF04576">
    <property type="entry name" value="Zein-binding"/>
    <property type="match status" value="1"/>
</dbReference>
<dbReference type="Gene3D" id="3.30.530.20">
    <property type="match status" value="1"/>
</dbReference>
<evidence type="ECO:0000259" key="6">
    <source>
        <dbReference type="PROSITE" id="PS50848"/>
    </source>
</evidence>
<name>M4CG60_BRACM</name>
<dbReference type="GO" id="GO:0008289">
    <property type="term" value="F:lipid binding"/>
    <property type="evidence" value="ECO:0007669"/>
    <property type="project" value="InterPro"/>
</dbReference>
<dbReference type="eggNOG" id="ENOG502QQJT">
    <property type="taxonomic scope" value="Eukaryota"/>
</dbReference>
<dbReference type="GO" id="GO:0016020">
    <property type="term" value="C:membrane"/>
    <property type="evidence" value="ECO:0007669"/>
    <property type="project" value="UniProtKB-SubCell"/>
</dbReference>
<dbReference type="GO" id="GO:0080115">
    <property type="term" value="F:myosin XI tail binding"/>
    <property type="evidence" value="ECO:0007669"/>
    <property type="project" value="UniProtKB-ARBA"/>
</dbReference>
<dbReference type="InterPro" id="IPR007656">
    <property type="entry name" value="GTD-bd"/>
</dbReference>
<comment type="subcellular location">
    <subcellularLocation>
        <location evidence="1">Membrane</location>
    </subcellularLocation>
</comment>
<dbReference type="AlphaFoldDB" id="M4CG60"/>
<dbReference type="OMA" id="PCLSKVN"/>
<dbReference type="InterPro" id="IPR045096">
    <property type="entry name" value="EDR2-like"/>
</dbReference>
<dbReference type="Gramene" id="Bra003193.1">
    <property type="protein sequence ID" value="Bra003193.1-P"/>
    <property type="gene ID" value="Bra003193"/>
</dbReference>